<proteinExistence type="predicted"/>
<gene>
    <name evidence="6" type="ORF">A6V37_07390</name>
</gene>
<dbReference type="PANTHER" id="PTHR21089">
    <property type="entry name" value="SHIKIMATE DEHYDROGENASE"/>
    <property type="match status" value="1"/>
</dbReference>
<protein>
    <submittedName>
        <fullName evidence="6">Shikimate dehydrogenase</fullName>
    </submittedName>
</protein>
<dbReference type="GO" id="GO:0005829">
    <property type="term" value="C:cytosol"/>
    <property type="evidence" value="ECO:0007669"/>
    <property type="project" value="TreeGrafter"/>
</dbReference>
<dbReference type="EMBL" id="LXKA01000349">
    <property type="protein sequence ID" value="OAJ54457.1"/>
    <property type="molecule type" value="Genomic_DNA"/>
</dbReference>
<evidence type="ECO:0000259" key="5">
    <source>
        <dbReference type="Pfam" id="PF08501"/>
    </source>
</evidence>
<keyword evidence="2" id="KW-0560">Oxidoreductase</keyword>
<dbReference type="InterPro" id="IPR013708">
    <property type="entry name" value="Shikimate_DH-bd_N"/>
</dbReference>
<keyword evidence="4" id="KW-1133">Transmembrane helix</keyword>
<dbReference type="Gene3D" id="3.40.50.720">
    <property type="entry name" value="NAD(P)-binding Rossmann-like Domain"/>
    <property type="match status" value="1"/>
</dbReference>
<dbReference type="Gene3D" id="3.40.50.10860">
    <property type="entry name" value="Leucine Dehydrogenase, chain A, domain 1"/>
    <property type="match status" value="1"/>
</dbReference>
<organism evidence="6 7">
    <name type="scientific">Paraburkholderia ginsengiterrae</name>
    <dbReference type="NCBI Taxonomy" id="1462993"/>
    <lineage>
        <taxon>Bacteria</taxon>
        <taxon>Pseudomonadati</taxon>
        <taxon>Pseudomonadota</taxon>
        <taxon>Betaproteobacteria</taxon>
        <taxon>Burkholderiales</taxon>
        <taxon>Burkholderiaceae</taxon>
        <taxon>Paraburkholderia</taxon>
    </lineage>
</organism>
<accession>A0A1A9MZI6</accession>
<dbReference type="RefSeq" id="WP_064286672.1">
    <property type="nucleotide sequence ID" value="NZ_LXKA01000349.1"/>
</dbReference>
<keyword evidence="4" id="KW-0812">Transmembrane</keyword>
<evidence type="ECO:0000256" key="1">
    <source>
        <dbReference type="ARBA" id="ARBA00004871"/>
    </source>
</evidence>
<dbReference type="AlphaFoldDB" id="A0A1A9MZI6"/>
<evidence type="ECO:0000313" key="6">
    <source>
        <dbReference type="EMBL" id="OAJ54457.1"/>
    </source>
</evidence>
<evidence type="ECO:0000256" key="4">
    <source>
        <dbReference type="SAM" id="Phobius"/>
    </source>
</evidence>
<dbReference type="GO" id="GO:0004764">
    <property type="term" value="F:shikimate 3-dehydrogenase (NADP+) activity"/>
    <property type="evidence" value="ECO:0007669"/>
    <property type="project" value="InterPro"/>
</dbReference>
<dbReference type="Pfam" id="PF08501">
    <property type="entry name" value="Shikimate_dh_N"/>
    <property type="match status" value="1"/>
</dbReference>
<feature type="transmembrane region" description="Helical" evidence="4">
    <location>
        <begin position="129"/>
        <end position="151"/>
    </location>
</feature>
<dbReference type="GO" id="GO:0009073">
    <property type="term" value="P:aromatic amino acid family biosynthetic process"/>
    <property type="evidence" value="ECO:0007669"/>
    <property type="project" value="UniProtKB-KW"/>
</dbReference>
<comment type="pathway">
    <text evidence="1">Metabolic intermediate biosynthesis; chorismate biosynthesis; chorismate from D-erythrose 4-phosphate and phosphoenolpyruvate: step 4/7.</text>
</comment>
<evidence type="ECO:0000256" key="2">
    <source>
        <dbReference type="ARBA" id="ARBA00023002"/>
    </source>
</evidence>
<dbReference type="SUPFAM" id="SSF53223">
    <property type="entry name" value="Aminoacid dehydrogenase-like, N-terminal domain"/>
    <property type="match status" value="1"/>
</dbReference>
<dbReference type="InterPro" id="IPR022893">
    <property type="entry name" value="Shikimate_DH_fam"/>
</dbReference>
<dbReference type="InterPro" id="IPR046346">
    <property type="entry name" value="Aminoacid_DH-like_N_sf"/>
</dbReference>
<dbReference type="GO" id="GO:0019632">
    <property type="term" value="P:shikimate metabolic process"/>
    <property type="evidence" value="ECO:0007669"/>
    <property type="project" value="TreeGrafter"/>
</dbReference>
<dbReference type="PANTHER" id="PTHR21089:SF1">
    <property type="entry name" value="BIFUNCTIONAL 3-DEHYDROQUINATE DEHYDRATASE_SHIKIMATE DEHYDROGENASE, CHLOROPLASTIC"/>
    <property type="match status" value="1"/>
</dbReference>
<dbReference type="SUPFAM" id="SSF51735">
    <property type="entry name" value="NAD(P)-binding Rossmann-fold domains"/>
    <property type="match status" value="1"/>
</dbReference>
<dbReference type="GO" id="GO:0050661">
    <property type="term" value="F:NADP binding"/>
    <property type="evidence" value="ECO:0007669"/>
    <property type="project" value="TreeGrafter"/>
</dbReference>
<keyword evidence="4" id="KW-0472">Membrane</keyword>
<dbReference type="Proteomes" id="UP000078116">
    <property type="component" value="Unassembled WGS sequence"/>
</dbReference>
<dbReference type="STRING" id="1462993.A6V36_07015"/>
<keyword evidence="3" id="KW-0028">Amino-acid biosynthesis</keyword>
<dbReference type="OrthoDB" id="3609723at2"/>
<feature type="domain" description="Shikimate dehydrogenase substrate binding N-terminal" evidence="5">
    <location>
        <begin position="13"/>
        <end position="95"/>
    </location>
</feature>
<dbReference type="GO" id="GO:0009423">
    <property type="term" value="P:chorismate biosynthetic process"/>
    <property type="evidence" value="ECO:0007669"/>
    <property type="project" value="TreeGrafter"/>
</dbReference>
<comment type="caution">
    <text evidence="6">The sequence shown here is derived from an EMBL/GenBank/DDBJ whole genome shotgun (WGS) entry which is preliminary data.</text>
</comment>
<reference evidence="6 7" key="1">
    <citation type="submission" date="2016-04" db="EMBL/GenBank/DDBJ databases">
        <title>Reclassification of Paraburkholderia panaciterrae (Farh et al. 2015) Dobritsa &amp; Samadpour 2016 as a later homotypic synonym of Paraburkholderia ginsengiterrae (Farh et al. 2015) Dobritsa &amp; Samadpour 2016.</title>
        <authorList>
            <person name="Dobritsa A.P."/>
            <person name="Kutumbaka K."/>
            <person name="Samadpour M."/>
        </authorList>
    </citation>
    <scope>NUCLEOTIDE SEQUENCE [LARGE SCALE GENOMIC DNA]</scope>
    <source>
        <strain evidence="6 7">DCY85</strain>
    </source>
</reference>
<sequence>MRITGRTRVFYCIADPIDQVRAPEVFNEVFARHNADAVMVPMRVPAAHLEATLRTLLASPTVGGVSLSIPHKAAAAAIVDSRSPAATVANAVNAVRRNSEGALEGELFDGEGFRRSLDRAAIAYVGRRVLLIGAGGAASALATALAASGFAEIALYDPDQSRAEQLARVLREACGIRAVCLANNDPRGFDLVVNASPLGLKQSDSLPVDVTAIEPHAAVCDILMKNQPTPLLRAARARGLVAEPGFDMLIQQTPLYLEFFGYPELAASVRSDDAYLRDMLQPADMMSRGNLATCP</sequence>
<evidence type="ECO:0000256" key="3">
    <source>
        <dbReference type="ARBA" id="ARBA00023141"/>
    </source>
</evidence>
<keyword evidence="3" id="KW-0057">Aromatic amino acid biosynthesis</keyword>
<dbReference type="InterPro" id="IPR036291">
    <property type="entry name" value="NAD(P)-bd_dom_sf"/>
</dbReference>
<name>A0A1A9MZI6_9BURK</name>
<evidence type="ECO:0000313" key="7">
    <source>
        <dbReference type="Proteomes" id="UP000078116"/>
    </source>
</evidence>